<evidence type="ECO:0000313" key="2">
    <source>
        <dbReference type="Proteomes" id="UP000054097"/>
    </source>
</evidence>
<dbReference type="AlphaFoldDB" id="A0A0C3AUY0"/>
<proteinExistence type="predicted"/>
<dbReference type="HOGENOM" id="CLU_551150_0_0_1"/>
<reference evidence="1 2" key="1">
    <citation type="submission" date="2014-04" db="EMBL/GenBank/DDBJ databases">
        <authorList>
            <consortium name="DOE Joint Genome Institute"/>
            <person name="Kuo A."/>
            <person name="Zuccaro A."/>
            <person name="Kohler A."/>
            <person name="Nagy L.G."/>
            <person name="Floudas D."/>
            <person name="Copeland A."/>
            <person name="Barry K.W."/>
            <person name="Cichocki N."/>
            <person name="Veneault-Fourrey C."/>
            <person name="LaButti K."/>
            <person name="Lindquist E.A."/>
            <person name="Lipzen A."/>
            <person name="Lundell T."/>
            <person name="Morin E."/>
            <person name="Murat C."/>
            <person name="Sun H."/>
            <person name="Tunlid A."/>
            <person name="Henrissat B."/>
            <person name="Grigoriev I.V."/>
            <person name="Hibbett D.S."/>
            <person name="Martin F."/>
            <person name="Nordberg H.P."/>
            <person name="Cantor M.N."/>
            <person name="Hua S.X."/>
        </authorList>
    </citation>
    <scope>NUCLEOTIDE SEQUENCE [LARGE SCALE GENOMIC DNA]</scope>
    <source>
        <strain evidence="1 2">MAFF 305830</strain>
    </source>
</reference>
<accession>A0A0C3AUY0</accession>
<keyword evidence="2" id="KW-1185">Reference proteome</keyword>
<gene>
    <name evidence="1" type="ORF">M408DRAFT_11328</name>
</gene>
<evidence type="ECO:0000313" key="1">
    <source>
        <dbReference type="EMBL" id="KIM23839.1"/>
    </source>
</evidence>
<organism evidence="1 2">
    <name type="scientific">Serendipita vermifera MAFF 305830</name>
    <dbReference type="NCBI Taxonomy" id="933852"/>
    <lineage>
        <taxon>Eukaryota</taxon>
        <taxon>Fungi</taxon>
        <taxon>Dikarya</taxon>
        <taxon>Basidiomycota</taxon>
        <taxon>Agaricomycotina</taxon>
        <taxon>Agaricomycetes</taxon>
        <taxon>Sebacinales</taxon>
        <taxon>Serendipitaceae</taxon>
        <taxon>Serendipita</taxon>
    </lineage>
</organism>
<reference evidence="2" key="2">
    <citation type="submission" date="2015-01" db="EMBL/GenBank/DDBJ databases">
        <title>Evolutionary Origins and Diversification of the Mycorrhizal Mutualists.</title>
        <authorList>
            <consortium name="DOE Joint Genome Institute"/>
            <consortium name="Mycorrhizal Genomics Consortium"/>
            <person name="Kohler A."/>
            <person name="Kuo A."/>
            <person name="Nagy L.G."/>
            <person name="Floudas D."/>
            <person name="Copeland A."/>
            <person name="Barry K.W."/>
            <person name="Cichocki N."/>
            <person name="Veneault-Fourrey C."/>
            <person name="LaButti K."/>
            <person name="Lindquist E.A."/>
            <person name="Lipzen A."/>
            <person name="Lundell T."/>
            <person name="Morin E."/>
            <person name="Murat C."/>
            <person name="Riley R."/>
            <person name="Ohm R."/>
            <person name="Sun H."/>
            <person name="Tunlid A."/>
            <person name="Henrissat B."/>
            <person name="Grigoriev I.V."/>
            <person name="Hibbett D.S."/>
            <person name="Martin F."/>
        </authorList>
    </citation>
    <scope>NUCLEOTIDE SEQUENCE [LARGE SCALE GENOMIC DNA]</scope>
    <source>
        <strain evidence="2">MAFF 305830</strain>
    </source>
</reference>
<sequence length="503" mass="58101">MQQVLNPAVTEYDYLELDVLLQCIELPYIRHNIVPSAEYEQDPKKNAYWERDYFKATSAANGVLASNESTAFLLTRDLPRPTFGFENDFSSAIGLIKWRNTPGRKTATVWLDIFAHSHRYSSEFLHCCTNVFKMFMSTYKIHRWERVWLSAETNKEKSNQVMLALEGVDFLLRRDIDKFLHGDLTTFICRNMQHSSHRWPCISPCPDDLYKRLAKIRDPCLAIIGGYAFDAPVSVEETLSSDYTREYFYSLKRAYSLLYYNLSWIDKPDTWALRAAVWHSSPETVMMCEEALRKPETMRHLQLIFQQRTYSCWDSGFRGEFVPRAYINFNKCEVNPILALISLLDTQDSPYFVFPERVNQDSINQIWEMCKVIKTQPSELFNLLIEIASWETSHVCTPKVVACFSQSAEQGLFNLDDECDTEILHLLAGSLQTLRFEMMKDSRGSPEERETIAGDLDRIGKLLQTRCHARTIGSLTHTRLLSCARGGAIGQPATGWLGMYHIQ</sequence>
<dbReference type="Proteomes" id="UP000054097">
    <property type="component" value="Unassembled WGS sequence"/>
</dbReference>
<protein>
    <submittedName>
        <fullName evidence="1">Uncharacterized protein</fullName>
    </submittedName>
</protein>
<dbReference type="EMBL" id="KN824331">
    <property type="protein sequence ID" value="KIM23839.1"/>
    <property type="molecule type" value="Genomic_DNA"/>
</dbReference>
<name>A0A0C3AUY0_SERVB</name>